<feature type="domain" description="Glycosyltransferase 2-like" evidence="1">
    <location>
        <begin position="42"/>
        <end position="124"/>
    </location>
</feature>
<keyword evidence="3" id="KW-1185">Reference proteome</keyword>
<reference evidence="2 3" key="1">
    <citation type="submission" date="2021-03" db="EMBL/GenBank/DDBJ databases">
        <title>novel species in genus Cellulomonas.</title>
        <authorList>
            <person name="Zhang G."/>
        </authorList>
    </citation>
    <scope>NUCLEOTIDE SEQUENCE [LARGE SCALE GENOMIC DNA]</scope>
    <source>
        <strain evidence="3">zg-ZUI188</strain>
    </source>
</reference>
<organism evidence="2 3">
    <name type="scientific">Cellulomonas fengjieae</name>
    <dbReference type="NCBI Taxonomy" id="2819978"/>
    <lineage>
        <taxon>Bacteria</taxon>
        <taxon>Bacillati</taxon>
        <taxon>Actinomycetota</taxon>
        <taxon>Actinomycetes</taxon>
        <taxon>Micrococcales</taxon>
        <taxon>Cellulomonadaceae</taxon>
        <taxon>Cellulomonas</taxon>
    </lineage>
</organism>
<accession>A0ABS3SJF6</accession>
<evidence type="ECO:0000259" key="1">
    <source>
        <dbReference type="Pfam" id="PF00535"/>
    </source>
</evidence>
<protein>
    <submittedName>
        <fullName evidence="2">Glycosyltransferase family 2 protein</fullName>
    </submittedName>
</protein>
<dbReference type="Pfam" id="PF00535">
    <property type="entry name" value="Glycos_transf_2"/>
    <property type="match status" value="1"/>
</dbReference>
<evidence type="ECO:0000313" key="3">
    <source>
        <dbReference type="Proteomes" id="UP000678317"/>
    </source>
</evidence>
<proteinExistence type="predicted"/>
<dbReference type="RefSeq" id="WP_208289846.1">
    <property type="nucleotide sequence ID" value="NZ_CP074404.1"/>
</dbReference>
<dbReference type="InterPro" id="IPR001173">
    <property type="entry name" value="Glyco_trans_2-like"/>
</dbReference>
<comment type="caution">
    <text evidence="2">The sequence shown here is derived from an EMBL/GenBank/DDBJ whole genome shotgun (WGS) entry which is preliminary data.</text>
</comment>
<dbReference type="Gene3D" id="3.90.550.10">
    <property type="entry name" value="Spore Coat Polysaccharide Biosynthesis Protein SpsA, Chain A"/>
    <property type="match status" value="1"/>
</dbReference>
<name>A0ABS3SJF6_9CELL</name>
<dbReference type="Proteomes" id="UP000678317">
    <property type="component" value="Unassembled WGS sequence"/>
</dbReference>
<dbReference type="InterPro" id="IPR029044">
    <property type="entry name" value="Nucleotide-diphossugar_trans"/>
</dbReference>
<gene>
    <name evidence="2" type="ORF">J4035_12495</name>
</gene>
<dbReference type="EMBL" id="JAGFBM010000007">
    <property type="protein sequence ID" value="MBO3085459.1"/>
    <property type="molecule type" value="Genomic_DNA"/>
</dbReference>
<sequence>MAVETAADGLRAQYVLPLRWEHDDELDELTDYLVMIARHLPVVVVDGSPDGLFQEHARRWSEAVQHVRPAPWPGRNGKVAGVMTGLRLAREEAVVIADDDVRWRPDQLRAAVALLEHGEVVRVQNVFEPMPWHARWDTARSLVNRGLGADFPGTLLVRRSAVLRAGGYDGDVLFENLELLRTVRAGGGREIRADDLWVRRRPPTVRHFWSQRVRQAYDSLAQPARLCAEAAVLPTLVWALLRRRPGPVVALVAGVSAIAWRGRRRDRGSDVVPASSVGWAPVWLAERAVCIWVALALRATGGVPYRRQRMLRAASPTSSLRRRTTL</sequence>
<dbReference type="SUPFAM" id="SSF53448">
    <property type="entry name" value="Nucleotide-diphospho-sugar transferases"/>
    <property type="match status" value="1"/>
</dbReference>
<evidence type="ECO:0000313" key="2">
    <source>
        <dbReference type="EMBL" id="MBO3085459.1"/>
    </source>
</evidence>